<evidence type="ECO:0000256" key="8">
    <source>
        <dbReference type="ARBA" id="ARBA00022676"/>
    </source>
</evidence>
<evidence type="ECO:0000256" key="7">
    <source>
        <dbReference type="ARBA" id="ARBA00022490"/>
    </source>
</evidence>
<evidence type="ECO:0000256" key="9">
    <source>
        <dbReference type="ARBA" id="ARBA00022679"/>
    </source>
</evidence>
<evidence type="ECO:0000256" key="5">
    <source>
        <dbReference type="ARBA" id="ARBA00008391"/>
    </source>
</evidence>
<comment type="subcellular location">
    <subcellularLocation>
        <location evidence="3 11">Cytoplasm</location>
    </subcellularLocation>
</comment>
<dbReference type="EC" id="2.4.2.7" evidence="6 11"/>
<dbReference type="InterPro" id="IPR005764">
    <property type="entry name" value="Ade_phspho_trans"/>
</dbReference>
<accession>A0A448KEG9</accession>
<dbReference type="InterPro" id="IPR050054">
    <property type="entry name" value="UPRTase/APRTase"/>
</dbReference>
<dbReference type="NCBIfam" id="NF002634">
    <property type="entry name" value="PRK02304.1-3"/>
    <property type="match status" value="1"/>
</dbReference>
<dbReference type="GO" id="GO:0016208">
    <property type="term" value="F:AMP binding"/>
    <property type="evidence" value="ECO:0007669"/>
    <property type="project" value="TreeGrafter"/>
</dbReference>
<dbReference type="InterPro" id="IPR000836">
    <property type="entry name" value="PRTase_dom"/>
</dbReference>
<comment type="catalytic activity">
    <reaction evidence="1 11">
        <text>AMP + diphosphate = 5-phospho-alpha-D-ribose 1-diphosphate + adenine</text>
        <dbReference type="Rhea" id="RHEA:16609"/>
        <dbReference type="ChEBI" id="CHEBI:16708"/>
        <dbReference type="ChEBI" id="CHEBI:33019"/>
        <dbReference type="ChEBI" id="CHEBI:58017"/>
        <dbReference type="ChEBI" id="CHEBI:456215"/>
        <dbReference type="EC" id="2.4.2.7"/>
    </reaction>
</comment>
<evidence type="ECO:0000256" key="3">
    <source>
        <dbReference type="ARBA" id="ARBA00004496"/>
    </source>
</evidence>
<keyword evidence="7 11" id="KW-0963">Cytoplasm</keyword>
<dbReference type="HAMAP" id="MF_00004">
    <property type="entry name" value="Aden_phosphoribosyltr"/>
    <property type="match status" value="1"/>
</dbReference>
<name>A0A448KEG9_9ACTO</name>
<dbReference type="UniPathway" id="UPA00588">
    <property type="reaction ID" value="UER00646"/>
</dbReference>
<dbReference type="KEGG" id="asla:NCTC11923_02004"/>
<dbReference type="GO" id="GO:0006166">
    <property type="term" value="P:purine ribonucleoside salvage"/>
    <property type="evidence" value="ECO:0007669"/>
    <property type="project" value="UniProtKB-KW"/>
</dbReference>
<dbReference type="GO" id="GO:0003999">
    <property type="term" value="F:adenine phosphoribosyltransferase activity"/>
    <property type="evidence" value="ECO:0007669"/>
    <property type="project" value="UniProtKB-UniRule"/>
</dbReference>
<evidence type="ECO:0000256" key="1">
    <source>
        <dbReference type="ARBA" id="ARBA00000868"/>
    </source>
</evidence>
<dbReference type="GO" id="GO:0006168">
    <property type="term" value="P:adenine salvage"/>
    <property type="evidence" value="ECO:0007669"/>
    <property type="project" value="InterPro"/>
</dbReference>
<keyword evidence="9 11" id="KW-0808">Transferase</keyword>
<dbReference type="FunFam" id="3.40.50.2020:FF:000021">
    <property type="entry name" value="Adenine phosphoribosyltransferase"/>
    <property type="match status" value="1"/>
</dbReference>
<dbReference type="GO" id="GO:0002055">
    <property type="term" value="F:adenine binding"/>
    <property type="evidence" value="ECO:0007669"/>
    <property type="project" value="TreeGrafter"/>
</dbReference>
<gene>
    <name evidence="11 13" type="primary">apt</name>
    <name evidence="13" type="ORF">NCTC11923_02004</name>
</gene>
<dbReference type="PANTHER" id="PTHR32315">
    <property type="entry name" value="ADENINE PHOSPHORIBOSYLTRANSFERASE"/>
    <property type="match status" value="1"/>
</dbReference>
<comment type="similarity">
    <text evidence="5 11">Belongs to the purine/pyrimidine phosphoribosyltransferase family.</text>
</comment>
<dbReference type="Pfam" id="PF00156">
    <property type="entry name" value="Pribosyltran"/>
    <property type="match status" value="1"/>
</dbReference>
<keyword evidence="8 11" id="KW-0328">Glycosyltransferase</keyword>
<protein>
    <recommendedName>
        <fullName evidence="6 11">Adenine phosphoribosyltransferase</fullName>
        <shortName evidence="11">APRT</shortName>
        <ecNumber evidence="6 11">2.4.2.7</ecNumber>
    </recommendedName>
</protein>
<reference evidence="13 14" key="1">
    <citation type="submission" date="2018-12" db="EMBL/GenBank/DDBJ databases">
        <authorList>
            <consortium name="Pathogen Informatics"/>
        </authorList>
    </citation>
    <scope>NUCLEOTIDE SEQUENCE [LARGE SCALE GENOMIC DNA]</scope>
    <source>
        <strain evidence="13 14">NCTC11923</strain>
    </source>
</reference>
<dbReference type="AlphaFoldDB" id="A0A448KEG9"/>
<dbReference type="GO" id="GO:0005737">
    <property type="term" value="C:cytoplasm"/>
    <property type="evidence" value="ECO:0007669"/>
    <property type="project" value="UniProtKB-SubCell"/>
</dbReference>
<dbReference type="PANTHER" id="PTHR32315:SF3">
    <property type="entry name" value="ADENINE PHOSPHORIBOSYLTRANSFERASE"/>
    <property type="match status" value="1"/>
</dbReference>
<organism evidence="13 14">
    <name type="scientific">Actinomyces slackii</name>
    <dbReference type="NCBI Taxonomy" id="52774"/>
    <lineage>
        <taxon>Bacteria</taxon>
        <taxon>Bacillati</taxon>
        <taxon>Actinomycetota</taxon>
        <taxon>Actinomycetes</taxon>
        <taxon>Actinomycetales</taxon>
        <taxon>Actinomycetaceae</taxon>
        <taxon>Actinomyces</taxon>
    </lineage>
</organism>
<dbReference type="SUPFAM" id="SSF53271">
    <property type="entry name" value="PRTase-like"/>
    <property type="match status" value="1"/>
</dbReference>
<comment type="function">
    <text evidence="2 11">Catalyzes a salvage reaction resulting in the formation of AMP, that is energically less costly than de novo synthesis.</text>
</comment>
<keyword evidence="10 11" id="KW-0660">Purine salvage</keyword>
<comment type="subunit">
    <text evidence="11">Homodimer.</text>
</comment>
<dbReference type="STRING" id="1278298.GCA_000428685_00438"/>
<sequence>MTAASSPAREGSALPAIPQELTGLVLEHLREIPDFPEPGVLFRDITPLLADGPAFSRLVEGLADHYRGRVDAVAGLESRGFILAAPLAVALGTGMLTVRKGGKLPGPVIGADYALEYGTARMELRPESVEPGSRVLVIDDVLATGGTAAASISLLEQAGARVDDVCMLLELAALGGRAQLAGRRLASVVVF</sequence>
<dbReference type="CDD" id="cd06223">
    <property type="entry name" value="PRTases_typeI"/>
    <property type="match status" value="1"/>
</dbReference>
<comment type="pathway">
    <text evidence="4 11">Purine metabolism; AMP biosynthesis via salvage pathway; AMP from adenine: step 1/1.</text>
</comment>
<evidence type="ECO:0000259" key="12">
    <source>
        <dbReference type="Pfam" id="PF00156"/>
    </source>
</evidence>
<evidence type="ECO:0000256" key="10">
    <source>
        <dbReference type="ARBA" id="ARBA00022726"/>
    </source>
</evidence>
<dbReference type="Proteomes" id="UP000276899">
    <property type="component" value="Chromosome"/>
</dbReference>
<dbReference type="GO" id="GO:0044209">
    <property type="term" value="P:AMP salvage"/>
    <property type="evidence" value="ECO:0007669"/>
    <property type="project" value="UniProtKB-UniRule"/>
</dbReference>
<proteinExistence type="inferred from homology"/>
<dbReference type="NCBIfam" id="NF002636">
    <property type="entry name" value="PRK02304.1-5"/>
    <property type="match status" value="1"/>
</dbReference>
<evidence type="ECO:0000256" key="2">
    <source>
        <dbReference type="ARBA" id="ARBA00003968"/>
    </source>
</evidence>
<dbReference type="Gene3D" id="3.40.50.2020">
    <property type="match status" value="1"/>
</dbReference>
<evidence type="ECO:0000256" key="4">
    <source>
        <dbReference type="ARBA" id="ARBA00004659"/>
    </source>
</evidence>
<feature type="domain" description="Phosphoribosyltransferase" evidence="12">
    <location>
        <begin position="55"/>
        <end position="161"/>
    </location>
</feature>
<evidence type="ECO:0000313" key="14">
    <source>
        <dbReference type="Proteomes" id="UP000276899"/>
    </source>
</evidence>
<keyword evidence="14" id="KW-1185">Reference proteome</keyword>
<dbReference type="InterPro" id="IPR029057">
    <property type="entry name" value="PRTase-like"/>
</dbReference>
<dbReference type="RefSeq" id="WP_026427493.1">
    <property type="nucleotide sequence ID" value="NZ_CBCRWE010000031.1"/>
</dbReference>
<evidence type="ECO:0000313" key="13">
    <source>
        <dbReference type="EMBL" id="VEG75344.1"/>
    </source>
</evidence>
<dbReference type="EMBL" id="LR134363">
    <property type="protein sequence ID" value="VEG75344.1"/>
    <property type="molecule type" value="Genomic_DNA"/>
</dbReference>
<evidence type="ECO:0000256" key="11">
    <source>
        <dbReference type="HAMAP-Rule" id="MF_00004"/>
    </source>
</evidence>
<evidence type="ECO:0000256" key="6">
    <source>
        <dbReference type="ARBA" id="ARBA00011893"/>
    </source>
</evidence>